<dbReference type="Proteomes" id="UP000729402">
    <property type="component" value="Unassembled WGS sequence"/>
</dbReference>
<name>A0A8J6BPJ1_ZIZPA</name>
<dbReference type="AlphaFoldDB" id="A0A8J6BPJ1"/>
<keyword evidence="2" id="KW-1185">Reference proteome</keyword>
<evidence type="ECO:0000313" key="2">
    <source>
        <dbReference type="Proteomes" id="UP000729402"/>
    </source>
</evidence>
<protein>
    <submittedName>
        <fullName evidence="1">Uncharacterized protein</fullName>
    </submittedName>
</protein>
<reference evidence="1" key="2">
    <citation type="submission" date="2021-02" db="EMBL/GenBank/DDBJ databases">
        <authorList>
            <person name="Kimball J.A."/>
            <person name="Haas M.W."/>
            <person name="Macchietto M."/>
            <person name="Kono T."/>
            <person name="Duquette J."/>
            <person name="Shao M."/>
        </authorList>
    </citation>
    <scope>NUCLEOTIDE SEQUENCE</scope>
    <source>
        <tissue evidence="1">Fresh leaf tissue</tissue>
    </source>
</reference>
<gene>
    <name evidence="1" type="ORF">GUJ93_ZPchr0012g20774</name>
</gene>
<sequence>MVNEPLVHRLKFIQAAVKMTEATVSRYGEFSGRFASQGILHHLEDVGSVINPTMEVVPFTFGDEHLLDPSLRIVATCKVFQGA</sequence>
<proteinExistence type="predicted"/>
<evidence type="ECO:0000313" key="1">
    <source>
        <dbReference type="EMBL" id="KAG8091469.1"/>
    </source>
</evidence>
<accession>A0A8J6BPJ1</accession>
<reference evidence="1" key="1">
    <citation type="journal article" date="2021" name="bioRxiv">
        <title>Whole Genome Assembly and Annotation of Northern Wild Rice, Zizania palustris L., Supports a Whole Genome Duplication in the Zizania Genus.</title>
        <authorList>
            <person name="Haas M."/>
            <person name="Kono T."/>
            <person name="Macchietto M."/>
            <person name="Millas R."/>
            <person name="McGilp L."/>
            <person name="Shao M."/>
            <person name="Duquette J."/>
            <person name="Hirsch C.N."/>
            <person name="Kimball J."/>
        </authorList>
    </citation>
    <scope>NUCLEOTIDE SEQUENCE</scope>
    <source>
        <tissue evidence="1">Fresh leaf tissue</tissue>
    </source>
</reference>
<comment type="caution">
    <text evidence="1">The sequence shown here is derived from an EMBL/GenBank/DDBJ whole genome shotgun (WGS) entry which is preliminary data.</text>
</comment>
<dbReference type="EMBL" id="JAAALK010000080">
    <property type="protein sequence ID" value="KAG8091469.1"/>
    <property type="molecule type" value="Genomic_DNA"/>
</dbReference>
<organism evidence="1 2">
    <name type="scientific">Zizania palustris</name>
    <name type="common">Northern wild rice</name>
    <dbReference type="NCBI Taxonomy" id="103762"/>
    <lineage>
        <taxon>Eukaryota</taxon>
        <taxon>Viridiplantae</taxon>
        <taxon>Streptophyta</taxon>
        <taxon>Embryophyta</taxon>
        <taxon>Tracheophyta</taxon>
        <taxon>Spermatophyta</taxon>
        <taxon>Magnoliopsida</taxon>
        <taxon>Liliopsida</taxon>
        <taxon>Poales</taxon>
        <taxon>Poaceae</taxon>
        <taxon>BOP clade</taxon>
        <taxon>Oryzoideae</taxon>
        <taxon>Oryzeae</taxon>
        <taxon>Zizaniinae</taxon>
        <taxon>Zizania</taxon>
    </lineage>
</organism>